<feature type="domain" description="AMP-dependent synthetase/ligase" evidence="2">
    <location>
        <begin position="328"/>
        <end position="372"/>
    </location>
</feature>
<keyword evidence="1" id="KW-0732">Signal</keyword>
<dbReference type="InterPro" id="IPR045851">
    <property type="entry name" value="AMP-bd_C_sf"/>
</dbReference>
<proteinExistence type="predicted"/>
<dbReference type="HOGENOM" id="CLU_000022_59_7_1"/>
<dbReference type="Gene3D" id="3.30.300.30">
    <property type="match status" value="1"/>
</dbReference>
<dbReference type="InterPro" id="IPR020845">
    <property type="entry name" value="AMP-binding_CS"/>
</dbReference>
<evidence type="ECO:0000256" key="1">
    <source>
        <dbReference type="SAM" id="SignalP"/>
    </source>
</evidence>
<dbReference type="PROSITE" id="PS00455">
    <property type="entry name" value="AMP_BINDING"/>
    <property type="match status" value="1"/>
</dbReference>
<dbReference type="OrthoDB" id="10253115at2759"/>
<dbReference type="AlphaFoldDB" id="H0ETI1"/>
<dbReference type="PANTHER" id="PTHR43201">
    <property type="entry name" value="ACYL-COA SYNTHETASE"/>
    <property type="match status" value="1"/>
</dbReference>
<dbReference type="InParanoid" id="H0ETI1"/>
<keyword evidence="4" id="KW-1185">Reference proteome</keyword>
<comment type="caution">
    <text evidence="3">The sequence shown here is derived from an EMBL/GenBank/DDBJ whole genome shotgun (WGS) entry which is preliminary data.</text>
</comment>
<dbReference type="PANTHER" id="PTHR43201:SF6">
    <property type="entry name" value="ACYL COA SYNTHETASE (EUROFUNG)"/>
    <property type="match status" value="1"/>
</dbReference>
<reference evidence="3 4" key="1">
    <citation type="journal article" date="2012" name="Eukaryot. Cell">
        <title>Genome sequence of the fungus Glarea lozoyensis: the first genome sequence of a species from the Helotiaceae family.</title>
        <authorList>
            <person name="Youssar L."/>
            <person name="Gruening B.A."/>
            <person name="Erxleben A."/>
            <person name="Guenther S."/>
            <person name="Huettel W."/>
        </authorList>
    </citation>
    <scope>NUCLEOTIDE SEQUENCE [LARGE SCALE GENOMIC DNA]</scope>
    <source>
        <strain evidence="4">ATCC 74030 / MF5533</strain>
    </source>
</reference>
<dbReference type="EMBL" id="AGUE01000163">
    <property type="protein sequence ID" value="EHK98172.1"/>
    <property type="molecule type" value="Genomic_DNA"/>
</dbReference>
<dbReference type="SUPFAM" id="SSF56801">
    <property type="entry name" value="Acetyl-CoA synthetase-like"/>
    <property type="match status" value="1"/>
</dbReference>
<evidence type="ECO:0000259" key="2">
    <source>
        <dbReference type="Pfam" id="PF00501"/>
    </source>
</evidence>
<dbReference type="Gene3D" id="3.40.50.980">
    <property type="match status" value="3"/>
</dbReference>
<evidence type="ECO:0000313" key="3">
    <source>
        <dbReference type="EMBL" id="EHK98172.1"/>
    </source>
</evidence>
<feature type="domain" description="AMP-dependent synthetase/ligase" evidence="2">
    <location>
        <begin position="179"/>
        <end position="324"/>
    </location>
</feature>
<feature type="domain" description="AMP-dependent synthetase/ligase" evidence="2">
    <location>
        <begin position="72"/>
        <end position="165"/>
    </location>
</feature>
<dbReference type="Pfam" id="PF00501">
    <property type="entry name" value="AMP-binding"/>
    <property type="match status" value="3"/>
</dbReference>
<dbReference type="Proteomes" id="UP000005446">
    <property type="component" value="Unassembled WGS sequence"/>
</dbReference>
<dbReference type="InterPro" id="IPR000873">
    <property type="entry name" value="AMP-dep_synth/lig_dom"/>
</dbReference>
<sequence length="506" mass="55334">MRLLILAAYILPFWGRSSLWSQIKIIKDGHSQNRVSIKMEFTIEHPKNHHPPSILQGANYPPLRYKTLGEILDEQAELRGDNEAIICPSINSRWSYNKLQREALQVAQGLFAFGIRPGDRIGILAGNCAEYVAVFFAAGYIGAILVVLNNTYTTQEAMNALSHSDEGRKLGPEPLERIAVYPDDTCNLQYTSGSTGHPKAAMLTHFNLINNATSIGDRLDFTEEDILCCPPPLFHCFGLVLGVLAVLTHGAKIVLPAETFDATAVLKAISEENCTALHGVPTMFEEILSLPRPEGWNCDALRTGIIAGAPVPVPLMRRLLSELGMIDTRLTTVGRLLPHLKAKIIDTTGAIVPLGSRGELCIAGYSLQKGYWNNSVETAEVMKRDENGILWLHTGDEASFTEDGGCTITGRFKDIIIRGGENIYPVEIEARLGQHPQINRAVVIGVKHPKYGELAPAHVFWFGEEGVPAEVPQTGSGKVKKPDLRILAEKVVAARAGADESVKARL</sequence>
<dbReference type="Gene3D" id="2.30.38.10">
    <property type="entry name" value="Luciferase, Domain 3"/>
    <property type="match status" value="1"/>
</dbReference>
<dbReference type="GO" id="GO:0006631">
    <property type="term" value="P:fatty acid metabolic process"/>
    <property type="evidence" value="ECO:0007669"/>
    <property type="project" value="TreeGrafter"/>
</dbReference>
<gene>
    <name evidence="3" type="ORF">M7I_6045</name>
</gene>
<name>H0ETI1_GLAL7</name>
<protein>
    <submittedName>
        <fullName evidence="3">Putative acyl-CoA synthetase YngI</fullName>
    </submittedName>
</protein>
<organism evidence="3 4">
    <name type="scientific">Glarea lozoyensis (strain ATCC 74030 / MF5533)</name>
    <dbReference type="NCBI Taxonomy" id="1104152"/>
    <lineage>
        <taxon>Eukaryota</taxon>
        <taxon>Fungi</taxon>
        <taxon>Dikarya</taxon>
        <taxon>Ascomycota</taxon>
        <taxon>Pezizomycotina</taxon>
        <taxon>Leotiomycetes</taxon>
        <taxon>Helotiales</taxon>
        <taxon>Helotiaceae</taxon>
        <taxon>Glarea</taxon>
    </lineage>
</organism>
<accession>H0ETI1</accession>
<feature type="signal peptide" evidence="1">
    <location>
        <begin position="1"/>
        <end position="15"/>
    </location>
</feature>
<evidence type="ECO:0000313" key="4">
    <source>
        <dbReference type="Proteomes" id="UP000005446"/>
    </source>
</evidence>
<feature type="chain" id="PRO_5012881167" evidence="1">
    <location>
        <begin position="16"/>
        <end position="506"/>
    </location>
</feature>
<dbReference type="GO" id="GO:0031956">
    <property type="term" value="F:medium-chain fatty acid-CoA ligase activity"/>
    <property type="evidence" value="ECO:0007669"/>
    <property type="project" value="TreeGrafter"/>
</dbReference>